<name>A0AAV6H6I8_9TELE</name>
<accession>A0AAV6H6I8</accession>
<reference evidence="2" key="1">
    <citation type="submission" date="2020-10" db="EMBL/GenBank/DDBJ databases">
        <title>Chromosome-scale genome assembly of the Allis shad, Alosa alosa.</title>
        <authorList>
            <person name="Margot Z."/>
            <person name="Christophe K."/>
            <person name="Cabau C."/>
            <person name="Louis A."/>
            <person name="Berthelot C."/>
            <person name="Parey E."/>
            <person name="Roest Crollius H."/>
            <person name="Montfort J."/>
            <person name="Robinson-Rechavi M."/>
            <person name="Bucao C."/>
            <person name="Bouchez O."/>
            <person name="Gislard M."/>
            <person name="Lluch J."/>
            <person name="Milhes M."/>
            <person name="Lampietro C."/>
            <person name="Lopez Roques C."/>
            <person name="Donnadieu C."/>
            <person name="Braasch I."/>
            <person name="Desvignes T."/>
            <person name="Postlethwait J."/>
            <person name="Bobe J."/>
            <person name="Guiguen Y."/>
        </authorList>
    </citation>
    <scope>NUCLEOTIDE SEQUENCE</scope>
    <source>
        <strain evidence="2">M-15738</strain>
        <tissue evidence="2">Blood</tissue>
    </source>
</reference>
<comment type="caution">
    <text evidence="2">The sequence shown here is derived from an EMBL/GenBank/DDBJ whole genome shotgun (WGS) entry which is preliminary data.</text>
</comment>
<dbReference type="PANTHER" id="PTHR22455:SF10">
    <property type="entry name" value="CILIA- AND FLAGELLA-ASSOCIATED PROTEIN 91"/>
    <property type="match status" value="1"/>
</dbReference>
<dbReference type="Proteomes" id="UP000823561">
    <property type="component" value="Chromosome 3"/>
</dbReference>
<proteinExistence type="predicted"/>
<feature type="region of interest" description="Disordered" evidence="1">
    <location>
        <begin position="1"/>
        <end position="20"/>
    </location>
</feature>
<organism evidence="2 3">
    <name type="scientific">Alosa alosa</name>
    <name type="common">allis shad</name>
    <dbReference type="NCBI Taxonomy" id="278164"/>
    <lineage>
        <taxon>Eukaryota</taxon>
        <taxon>Metazoa</taxon>
        <taxon>Chordata</taxon>
        <taxon>Craniata</taxon>
        <taxon>Vertebrata</taxon>
        <taxon>Euteleostomi</taxon>
        <taxon>Actinopterygii</taxon>
        <taxon>Neopterygii</taxon>
        <taxon>Teleostei</taxon>
        <taxon>Clupei</taxon>
        <taxon>Clupeiformes</taxon>
        <taxon>Clupeoidei</taxon>
        <taxon>Clupeidae</taxon>
        <taxon>Alosa</taxon>
    </lineage>
</organism>
<dbReference type="InterPro" id="IPR026720">
    <property type="entry name" value="CFAP91"/>
</dbReference>
<keyword evidence="3" id="KW-1185">Reference proteome</keyword>
<dbReference type="EMBL" id="JADWDJ010000003">
    <property type="protein sequence ID" value="KAG5282979.1"/>
    <property type="molecule type" value="Genomic_DNA"/>
</dbReference>
<evidence type="ECO:0000313" key="3">
    <source>
        <dbReference type="Proteomes" id="UP000823561"/>
    </source>
</evidence>
<evidence type="ECO:0000256" key="1">
    <source>
        <dbReference type="SAM" id="MobiDB-lite"/>
    </source>
</evidence>
<sequence length="189" mass="21751">MSVSVTQTFCKKDGGKKGYRPQRVHDYLYDPIYTVSGEMDHARVSFKSHASVDRVRKVPEFKSMFSHLPHHPRYTLRLESTDPVPEFINRRWRGHADQRRQALQQLTGVIPGIQTEASDQQACNVSGADRWKFFKRPLIPFTQQVPADVVFAVPISLLFPSRRVVRLTSPASFQPSVLAIRQNYRDSRV</sequence>
<dbReference type="PANTHER" id="PTHR22455">
    <property type="entry name" value="CILIA- AND FLAGELLA-ASSOCIATED PROTEIN 91"/>
    <property type="match status" value="1"/>
</dbReference>
<protein>
    <submittedName>
        <fullName evidence="2">Uncharacterized protein</fullName>
    </submittedName>
</protein>
<evidence type="ECO:0000313" key="2">
    <source>
        <dbReference type="EMBL" id="KAG5282979.1"/>
    </source>
</evidence>
<dbReference type="AlphaFoldDB" id="A0AAV6H6I8"/>
<gene>
    <name evidence="2" type="ORF">AALO_G00036920</name>
</gene>